<keyword evidence="1" id="KW-1015">Disulfide bond</keyword>
<dbReference type="GO" id="GO:0031409">
    <property type="term" value="F:pigment binding"/>
    <property type="evidence" value="ECO:0007669"/>
    <property type="project" value="InterPro"/>
</dbReference>
<dbReference type="GO" id="GO:0006629">
    <property type="term" value="P:lipid metabolic process"/>
    <property type="evidence" value="ECO:0007669"/>
    <property type="project" value="TreeGrafter"/>
</dbReference>
<protein>
    <recommendedName>
        <fullName evidence="4">Lipocalin/cytosolic fatty-acid binding domain-containing protein</fullName>
    </recommendedName>
</protein>
<dbReference type="EMBL" id="GEDC01026257">
    <property type="protein sequence ID" value="JAS11041.1"/>
    <property type="molecule type" value="Transcribed_RNA"/>
</dbReference>
<dbReference type="InterPro" id="IPR012674">
    <property type="entry name" value="Calycin"/>
</dbReference>
<dbReference type="Gene3D" id="2.40.128.20">
    <property type="match status" value="1"/>
</dbReference>
<dbReference type="FunFam" id="2.40.128.20:FF:000026">
    <property type="entry name" value="Apolipoprotein D-like Protein"/>
    <property type="match status" value="1"/>
</dbReference>
<dbReference type="PANTHER" id="PTHR10612:SF34">
    <property type="entry name" value="APOLIPOPROTEIN D"/>
    <property type="match status" value="1"/>
</dbReference>
<proteinExistence type="predicted"/>
<dbReference type="PRINTS" id="PR01273">
    <property type="entry name" value="INVTBRTCOLOR"/>
</dbReference>
<reference evidence="5" key="1">
    <citation type="submission" date="2015-12" db="EMBL/GenBank/DDBJ databases">
        <title>De novo transcriptome assembly of four potential Pierce s Disease insect vectors from Arizona vineyards.</title>
        <authorList>
            <person name="Tassone E.E."/>
        </authorList>
    </citation>
    <scope>NUCLEOTIDE SEQUENCE</scope>
</reference>
<dbReference type="GO" id="GO:0000302">
    <property type="term" value="P:response to reactive oxygen species"/>
    <property type="evidence" value="ECO:0007669"/>
    <property type="project" value="TreeGrafter"/>
</dbReference>
<evidence type="ECO:0000256" key="2">
    <source>
        <dbReference type="SAM" id="MobiDB-lite"/>
    </source>
</evidence>
<feature type="region of interest" description="Disordered" evidence="2">
    <location>
        <begin position="193"/>
        <end position="215"/>
    </location>
</feature>
<dbReference type="AlphaFoldDB" id="A0A1B6CC82"/>
<keyword evidence="3" id="KW-0732">Signal</keyword>
<organism evidence="5">
    <name type="scientific">Clastoptera arizonana</name>
    <name type="common">Arizona spittle bug</name>
    <dbReference type="NCBI Taxonomy" id="38151"/>
    <lineage>
        <taxon>Eukaryota</taxon>
        <taxon>Metazoa</taxon>
        <taxon>Ecdysozoa</taxon>
        <taxon>Arthropoda</taxon>
        <taxon>Hexapoda</taxon>
        <taxon>Insecta</taxon>
        <taxon>Pterygota</taxon>
        <taxon>Neoptera</taxon>
        <taxon>Paraneoptera</taxon>
        <taxon>Hemiptera</taxon>
        <taxon>Auchenorrhyncha</taxon>
        <taxon>Cercopoidea</taxon>
        <taxon>Clastopteridae</taxon>
        <taxon>Clastoptera</taxon>
    </lineage>
</organism>
<feature type="signal peptide" evidence="3">
    <location>
        <begin position="1"/>
        <end position="26"/>
    </location>
</feature>
<feature type="chain" id="PRO_5008580375" description="Lipocalin/cytosolic fatty-acid binding domain-containing protein" evidence="3">
    <location>
        <begin position="27"/>
        <end position="307"/>
    </location>
</feature>
<dbReference type="GO" id="GO:0005737">
    <property type="term" value="C:cytoplasm"/>
    <property type="evidence" value="ECO:0007669"/>
    <property type="project" value="TreeGrafter"/>
</dbReference>
<feature type="domain" description="Lipocalin/cytosolic fatty-acid binding" evidence="4">
    <location>
        <begin position="43"/>
        <end position="163"/>
    </location>
</feature>
<evidence type="ECO:0000313" key="5">
    <source>
        <dbReference type="EMBL" id="JAS11041.1"/>
    </source>
</evidence>
<dbReference type="PROSITE" id="PS00213">
    <property type="entry name" value="LIPOCALIN"/>
    <property type="match status" value="1"/>
</dbReference>
<gene>
    <name evidence="5" type="ORF">g.3995</name>
</gene>
<dbReference type="SUPFAM" id="SSF50814">
    <property type="entry name" value="Lipocalins"/>
    <property type="match status" value="1"/>
</dbReference>
<dbReference type="InterPro" id="IPR000566">
    <property type="entry name" value="Lipocln_cytosolic_FA-bd_dom"/>
</dbReference>
<feature type="non-terminal residue" evidence="5">
    <location>
        <position position="1"/>
    </location>
</feature>
<dbReference type="PANTHER" id="PTHR10612">
    <property type="entry name" value="APOLIPOPROTEIN D"/>
    <property type="match status" value="1"/>
</dbReference>
<dbReference type="InterPro" id="IPR003057">
    <property type="entry name" value="Invtbrt_color"/>
</dbReference>
<dbReference type="Pfam" id="PF08212">
    <property type="entry name" value="Lipocalin_2"/>
    <property type="match status" value="1"/>
</dbReference>
<evidence type="ECO:0000256" key="1">
    <source>
        <dbReference type="ARBA" id="ARBA00023157"/>
    </source>
</evidence>
<feature type="compositionally biased region" description="Low complexity" evidence="2">
    <location>
        <begin position="275"/>
        <end position="291"/>
    </location>
</feature>
<evidence type="ECO:0000259" key="4">
    <source>
        <dbReference type="Pfam" id="PF08212"/>
    </source>
</evidence>
<dbReference type="InterPro" id="IPR022272">
    <property type="entry name" value="Lipocalin_CS"/>
</dbReference>
<evidence type="ECO:0000256" key="3">
    <source>
        <dbReference type="SAM" id="SignalP"/>
    </source>
</evidence>
<name>A0A1B6CC82_9HEMI</name>
<feature type="compositionally biased region" description="Basic and acidic residues" evidence="2">
    <location>
        <begin position="206"/>
        <end position="215"/>
    </location>
</feature>
<accession>A0A1B6CC82</accession>
<sequence length="307" mass="33832">QERRASRMTNIRTITVLLAGVAMAAAQIPAVGWCPDYLTMQDFDMSRYLGMWYEAERYFTILEAGSRCVSTNYTKAVDGRILVSNEVTNRLTGIKRVLDGEIRTIPRGGEAKLVVKYTTLPYPVESSYGILDTDYKSYAVVWSCSGLGLFNTQNAWVMTRERNPAASVLQKAYGVLDKFKISRSFFVKTDQSDCQIAEPAPNNENSENKVDEDKEKEKAVDGAVVPEVKPVVPVVPEVPAVPVEAEAKPVPTKVAQDTAAEPVKTPVVPEVVVPEKQADVPSKPVEVPVKSADVVGVKQDPERNRKQ</sequence>
<feature type="region of interest" description="Disordered" evidence="2">
    <location>
        <begin position="275"/>
        <end position="307"/>
    </location>
</feature>